<keyword evidence="4 8" id="KW-0349">Heme</keyword>
<dbReference type="InterPro" id="IPR047319">
    <property type="entry name" value="DCAF15_C"/>
</dbReference>
<dbReference type="Proteomes" id="UP000092443">
    <property type="component" value="Unplaced"/>
</dbReference>
<feature type="compositionally biased region" description="Polar residues" evidence="10">
    <location>
        <begin position="2317"/>
        <end position="2328"/>
    </location>
</feature>
<evidence type="ECO:0000256" key="6">
    <source>
        <dbReference type="ARBA" id="ARBA00023002"/>
    </source>
</evidence>
<feature type="compositionally biased region" description="Polar residues" evidence="10">
    <location>
        <begin position="1792"/>
        <end position="1808"/>
    </location>
</feature>
<feature type="compositionally biased region" description="Polar residues" evidence="10">
    <location>
        <begin position="1724"/>
        <end position="1740"/>
    </location>
</feature>
<feature type="region of interest" description="Disordered" evidence="10">
    <location>
        <begin position="1724"/>
        <end position="1756"/>
    </location>
</feature>
<feature type="compositionally biased region" description="Polar residues" evidence="10">
    <location>
        <begin position="1960"/>
        <end position="1999"/>
    </location>
</feature>
<dbReference type="FunFam" id="1.10.640.10:FF:000003">
    <property type="entry name" value="chorion peroxidase"/>
    <property type="match status" value="1"/>
</dbReference>
<evidence type="ECO:0000256" key="11">
    <source>
        <dbReference type="SAM" id="SignalP"/>
    </source>
</evidence>
<evidence type="ECO:0000256" key="4">
    <source>
        <dbReference type="ARBA" id="ARBA00022617"/>
    </source>
</evidence>
<feature type="compositionally biased region" description="Low complexity" evidence="10">
    <location>
        <begin position="1356"/>
        <end position="1367"/>
    </location>
</feature>
<keyword evidence="5 11" id="KW-0732">Signal</keyword>
<evidence type="ECO:0000256" key="3">
    <source>
        <dbReference type="ARBA" id="ARBA00022559"/>
    </source>
</evidence>
<dbReference type="GO" id="GO:0022412">
    <property type="term" value="P:cellular process involved in reproduction in multicellular organism"/>
    <property type="evidence" value="ECO:0007669"/>
    <property type="project" value="UniProtKB-ARBA"/>
</dbReference>
<evidence type="ECO:0000256" key="9">
    <source>
        <dbReference type="SAM" id="Coils"/>
    </source>
</evidence>
<reference evidence="14" key="1">
    <citation type="submission" date="2025-08" db="UniProtKB">
        <authorList>
            <consortium name="RefSeq"/>
        </authorList>
    </citation>
    <scope>IDENTIFICATION</scope>
    <source>
        <tissue evidence="14">Whole body pupa</tissue>
    </source>
</reference>
<dbReference type="InterPro" id="IPR032734">
    <property type="entry name" value="DCAF15_WD40"/>
</dbReference>
<feature type="region of interest" description="Disordered" evidence="10">
    <location>
        <begin position="1828"/>
        <end position="1864"/>
    </location>
</feature>
<dbReference type="SUPFAM" id="SSF48113">
    <property type="entry name" value="Heme-dependent peroxidases"/>
    <property type="match status" value="1"/>
</dbReference>
<keyword evidence="2" id="KW-0964">Secreted</keyword>
<evidence type="ECO:0000259" key="12">
    <source>
        <dbReference type="Pfam" id="PF14939"/>
    </source>
</evidence>
<evidence type="ECO:0000256" key="5">
    <source>
        <dbReference type="ARBA" id="ARBA00022729"/>
    </source>
</evidence>
<dbReference type="InterPro" id="IPR037120">
    <property type="entry name" value="Haem_peroxidase_sf_animal"/>
</dbReference>
<feature type="chain" id="PRO_5035724018" evidence="11">
    <location>
        <begin position="25"/>
        <end position="2382"/>
    </location>
</feature>
<dbReference type="InterPro" id="IPR010255">
    <property type="entry name" value="Haem_peroxidase_sf"/>
</dbReference>
<feature type="compositionally biased region" description="Basic and acidic residues" evidence="10">
    <location>
        <begin position="1040"/>
        <end position="1054"/>
    </location>
</feature>
<dbReference type="GO" id="GO:0046872">
    <property type="term" value="F:metal ion binding"/>
    <property type="evidence" value="ECO:0007669"/>
    <property type="project" value="UniProtKB-KW"/>
</dbReference>
<feature type="signal peptide" evidence="11">
    <location>
        <begin position="1"/>
        <end position="24"/>
    </location>
</feature>
<dbReference type="CDD" id="cd20913">
    <property type="entry name" value="DCAF15-CTD"/>
    <property type="match status" value="1"/>
</dbReference>
<dbReference type="PANTHER" id="PTHR11475:SF109">
    <property type="entry name" value="CHORION PEROXIDASE-LIKE PROTEIN"/>
    <property type="match status" value="1"/>
</dbReference>
<dbReference type="GO" id="GO:0020037">
    <property type="term" value="F:heme binding"/>
    <property type="evidence" value="ECO:0007669"/>
    <property type="project" value="InterPro"/>
</dbReference>
<comment type="subcellular location">
    <subcellularLocation>
        <location evidence="1">Secreted</location>
    </subcellularLocation>
</comment>
<dbReference type="KEGG" id="gfs:119634523"/>
<keyword evidence="6" id="KW-0560">Oxidoreductase</keyword>
<evidence type="ECO:0000256" key="2">
    <source>
        <dbReference type="ARBA" id="ARBA00022525"/>
    </source>
</evidence>
<proteinExistence type="predicted"/>
<dbReference type="CDD" id="cd20917">
    <property type="entry name" value="DCAF15-NTD"/>
    <property type="match status" value="1"/>
</dbReference>
<dbReference type="GO" id="GO:0005576">
    <property type="term" value="C:extracellular region"/>
    <property type="evidence" value="ECO:0007669"/>
    <property type="project" value="UniProtKB-SubCell"/>
</dbReference>
<feature type="region of interest" description="Disordered" evidence="10">
    <location>
        <begin position="1312"/>
        <end position="1336"/>
    </location>
</feature>
<keyword evidence="9" id="KW-0175">Coiled coil</keyword>
<feature type="region of interest" description="Disordered" evidence="10">
    <location>
        <begin position="1350"/>
        <end position="1369"/>
    </location>
</feature>
<sequence>MVLCDRLLSHILALSEFFFVFTYCQDYLSDFNVKKSDCSTKNTTTQFPKLIQLQDTEINKNAYESDHSEAERNIKSNETELLDLILQASAREGLQAMRTLYYVTEPELIRNEQLLQDNHPAALLSKFSNPEENTTRQEMAAFAMLSAAKAFRRNNFLSINLARKAHSQKISLRHTELEVMCRPREIPLCPISSKRYRTHDGTCNNQDRQRWGAALMPFHRLLPPEYGDGVDSIRNAADGGPLPSSRFISLLVHGAREGEASFTLMLAQWGQLLDHDMTSTAQPRPINGSIPSCCGGKNFHPSCFPIKVPFDDPWLSPLKIRCLEFLRSAPAQRADCELSWREQTNQASSFIDASPIYSSSIKASNSARTFHNGLLIFGNNNSFNDVCQRGALAPHCIRAGDARSSEQPGLLALHHVWVGEHNRIALELSKLNRHWSDEKVFQETRRIIGAMFQHITYNEFLPAILGRKILKLFDLELLQSGYYHGYDPDINPTIANEFSAAAFRFGHSLVQNSYIRCDRFHNVININVTLHEEFQRGDIGTAGSLHRLLRGMSNQKSLKRDEFITPELTNHLFQTPGFPFGLDLAAINIQRGRDHGLPPYTRWRIPCGLSPINNWDDFVISAGPESAQRIGHAYRSVHDIDLFVGGIAERPVSGALVGPTFACIIAQQFHNTRKGDRFWYENGNFESSFTPSQLQSLRRVLLANILCRAVGSGTFQPQIFLPPNLTNNVRLSCDFGPLAIIDLSPWLELDPFLPQAPTLSQLSSEFAEEVPERIFNIIPQQFQGQLPLRDNKNPIKKGNISKVRVNSTTLFEQIINNESKINDKLDFERRMLLSSEGRHKLNSNDTFQLSIAKSSTSSYSISDDLKNVATAFVKSKFIPEQSIDDGEPASKTYTTNFTENSPIVHGREKTSKFEISHDNPVTIKNIAASSCEVENTCSIALRSANNDILSQQIYKKIKNAKDSTKKFIEEDTTDVFVNKGNDVQVIESIKVNESLQSVNILNKTKEFERELGFILSANSTQVSHDSKDHNKLLMITKSNPDPETHRKPKSKEQAKDKIIKMPLPTNSINTTLMSSSTVSHFSNIRKATLEGQNDYLRSYGGTVDSAADKGKEYEIQISIRQKEKNRIPIKTSQYDDRSTIYQTNRNDNYALSYVKRITTYATFFPPVTTEQLTNVQSSFTKPPIILIVDEGIHRTTPQTPAIFQNIANWNSEKHNSVSSFSNKPDKDYIYNGFISNSAPFSTSSHMQTSGDIVLSETEDIDRFSSANSNENTIFSFNLKVNSDSGQLPRPIDTQKYGYGSTLKAWQTPAPIQTSNSNLKLPPQHHHASSPYSSSSSQVTYFKDKIIRSQSKNDLRSSNQNSFNSNKSPQLFKKLSIKKPKKQSVFLCSPQMDRNNSNYSELSISSSDEDEELDEFSMSDSTDIEYESEKQSMQPTTMSNPFCLRGEKPRVELDKKQQTNIVQKLINREYSGKPLFYHRNERPFYNAVPNRLSFCLKYLVPSQFLDGQVFMGLTLCGQFLISYSVCCNDNATTNPYSLAMGYKYTLHFWIYQPFKSLRSFYKCCLFDDHGVDNMKNVSIIQWKCADPRILIVHGASEDENEESYITYVKVPKLGCLDCMKLRGSEEEVFGRHALCLKCNLTVHTKYSTTESDLKFNPYTHLLCPERILIISNGFFHMLHIGMDVANQQRQQQCAQDQTTNNQNSMTTLVLRPLMEIGQDTFSQEGMTAPQLSDGTSDQQYFASDRNGSEGNNQKMNESVGNVKSNIASIQSIIDDFADFESDSVPSGSDVARCSSQQSIQSDPRSSPLSITKNSCEELILSCSPITSSRSNVNSGTVNSSSISSKINNSPKNNSNKAQRNPSQRHRIVTVKPFRRGVYNFFSNISNPSTSIISAQATNSTNNDRAATYEFSEDNEKCEKISILRKRRLAERKYEFSEDNSENIIPFTKIRTSSSFNSLFSTANTDNNSSRRNQNVNHLPNNSAYVSPTSSPHPYNSSTPPGVQYEMARHCTPPAALSPLHHTCTSPLSFRSPPYTSIMRSPSRHLTTANIYCNQRSPQQTAVTPAAQYVLNFKSPGVMSPLPLPISKRSHLDVMTGSVSPNNQLSFLSPRREELRIVEVPLHGGMSEKPVCTKKFQRRYVDEDDAASVITSEEDDCISPGYHTLLPLEVHGSCYSEMQMISKASYQQLCCTSVIIEQHSFDIETFTYYVISTLCQKNQKIYDFFHDWAYEMINICPLTCTVFCLLMAQFSCREEVTSCQNCSRKLNCAFHVKKYECRVLFAWNMVSGDWEVLDFGELYEHKLSDKLPSLDNENRNKHSPQPSSSLSQKAKTLAREMSHTLSKLPDYTYNLRVLDSNIKKSKKSITDYDNMIEFHQKRRTRSRN</sequence>
<evidence type="ECO:0000256" key="1">
    <source>
        <dbReference type="ARBA" id="ARBA00004613"/>
    </source>
</evidence>
<organism evidence="13 14">
    <name type="scientific">Glossina fuscipes</name>
    <dbReference type="NCBI Taxonomy" id="7396"/>
    <lineage>
        <taxon>Eukaryota</taxon>
        <taxon>Metazoa</taxon>
        <taxon>Ecdysozoa</taxon>
        <taxon>Arthropoda</taxon>
        <taxon>Hexapoda</taxon>
        <taxon>Insecta</taxon>
        <taxon>Pterygota</taxon>
        <taxon>Neoptera</taxon>
        <taxon>Endopterygota</taxon>
        <taxon>Diptera</taxon>
        <taxon>Brachycera</taxon>
        <taxon>Muscomorpha</taxon>
        <taxon>Hippoboscoidea</taxon>
        <taxon>Glossinidae</taxon>
        <taxon>Glossina</taxon>
    </lineage>
</organism>
<keyword evidence="7 8" id="KW-0408">Iron</keyword>
<dbReference type="GO" id="GO:0006979">
    <property type="term" value="P:response to oxidative stress"/>
    <property type="evidence" value="ECO:0007669"/>
    <property type="project" value="InterPro"/>
</dbReference>
<keyword evidence="3" id="KW-0575">Peroxidase</keyword>
<dbReference type="PROSITE" id="PS50292">
    <property type="entry name" value="PEROXIDASE_3"/>
    <property type="match status" value="1"/>
</dbReference>
<feature type="coiled-coil region" evidence="9">
    <location>
        <begin position="53"/>
        <end position="80"/>
    </location>
</feature>
<feature type="compositionally biased region" description="Low complexity" evidence="10">
    <location>
        <begin position="1828"/>
        <end position="1854"/>
    </location>
</feature>
<dbReference type="CDD" id="cd09823">
    <property type="entry name" value="peroxinectin_like"/>
    <property type="match status" value="1"/>
</dbReference>
<dbReference type="PRINTS" id="PR00457">
    <property type="entry name" value="ANPEROXIDASE"/>
</dbReference>
<feature type="domain" description="DDB1- and CUL4-associated factor 15 WD40 repeat-containing" evidence="12">
    <location>
        <begin position="1480"/>
        <end position="1681"/>
    </location>
</feature>
<evidence type="ECO:0000313" key="13">
    <source>
        <dbReference type="Proteomes" id="UP000092443"/>
    </source>
</evidence>
<protein>
    <submittedName>
        <fullName evidence="14">Uncharacterized protein LOC119634523</fullName>
    </submittedName>
</protein>
<name>A0A8U0WGR6_9MUSC</name>
<feature type="region of interest" description="Disordered" evidence="10">
    <location>
        <begin position="1782"/>
        <end position="1808"/>
    </location>
</feature>
<accession>A0A8U0WGR6</accession>
<dbReference type="GO" id="GO:0004601">
    <property type="term" value="F:peroxidase activity"/>
    <property type="evidence" value="ECO:0007669"/>
    <property type="project" value="UniProtKB-KW"/>
</dbReference>
<keyword evidence="13" id="KW-1185">Reference proteome</keyword>
<keyword evidence="8" id="KW-0479">Metal-binding</keyword>
<dbReference type="Pfam" id="PF14939">
    <property type="entry name" value="DCAF15_WD40"/>
    <property type="match status" value="1"/>
</dbReference>
<dbReference type="Gene3D" id="1.10.640.10">
    <property type="entry name" value="Haem peroxidase domain superfamily, animal type"/>
    <property type="match status" value="1"/>
</dbReference>
<feature type="region of interest" description="Disordered" evidence="10">
    <location>
        <begin position="2307"/>
        <end position="2328"/>
    </location>
</feature>
<dbReference type="RefSeq" id="XP_037884674.1">
    <property type="nucleotide sequence ID" value="XM_038028746.1"/>
</dbReference>
<feature type="binding site" description="axial binding residue" evidence="8">
    <location>
        <position position="507"/>
    </location>
    <ligand>
        <name>heme b</name>
        <dbReference type="ChEBI" id="CHEBI:60344"/>
    </ligand>
    <ligandPart>
        <name>Fe</name>
        <dbReference type="ChEBI" id="CHEBI:18248"/>
    </ligandPart>
</feature>
<dbReference type="PANTHER" id="PTHR11475">
    <property type="entry name" value="OXIDASE/PEROXIDASE"/>
    <property type="match status" value="1"/>
</dbReference>
<feature type="region of interest" description="Disordered" evidence="10">
    <location>
        <begin position="1035"/>
        <end position="1054"/>
    </location>
</feature>
<evidence type="ECO:0000256" key="10">
    <source>
        <dbReference type="SAM" id="MobiDB-lite"/>
    </source>
</evidence>
<evidence type="ECO:0000313" key="14">
    <source>
        <dbReference type="RefSeq" id="XP_037884674.1"/>
    </source>
</evidence>
<gene>
    <name evidence="14" type="primary">LOC119634523</name>
</gene>
<feature type="region of interest" description="Disordered" evidence="10">
    <location>
        <begin position="1960"/>
        <end position="2002"/>
    </location>
</feature>
<dbReference type="InterPro" id="IPR019791">
    <property type="entry name" value="Haem_peroxidase_animal"/>
</dbReference>
<evidence type="ECO:0000256" key="8">
    <source>
        <dbReference type="PIRSR" id="PIRSR619791-2"/>
    </source>
</evidence>
<dbReference type="GeneID" id="119634523"/>
<dbReference type="Pfam" id="PF03098">
    <property type="entry name" value="An_peroxidase"/>
    <property type="match status" value="1"/>
</dbReference>
<evidence type="ECO:0000256" key="7">
    <source>
        <dbReference type="ARBA" id="ARBA00023004"/>
    </source>
</evidence>
<feature type="compositionally biased region" description="Polar residues" evidence="10">
    <location>
        <begin position="1747"/>
        <end position="1756"/>
    </location>
</feature>